<feature type="compositionally biased region" description="Polar residues" evidence="7">
    <location>
        <begin position="16"/>
        <end position="30"/>
    </location>
</feature>
<dbReference type="InterPro" id="IPR036864">
    <property type="entry name" value="Zn2-C6_fun-type_DNA-bd_sf"/>
</dbReference>
<feature type="compositionally biased region" description="Acidic residues" evidence="7">
    <location>
        <begin position="642"/>
        <end position="667"/>
    </location>
</feature>
<dbReference type="PROSITE" id="PS50048">
    <property type="entry name" value="ZN2_CY6_FUNGAL_2"/>
    <property type="match status" value="1"/>
</dbReference>
<feature type="region of interest" description="Disordered" evidence="7">
    <location>
        <begin position="1"/>
        <end position="192"/>
    </location>
</feature>
<feature type="compositionally biased region" description="Basic and acidic residues" evidence="7">
    <location>
        <begin position="676"/>
        <end position="685"/>
    </location>
</feature>
<feature type="compositionally biased region" description="Polar residues" evidence="7">
    <location>
        <begin position="169"/>
        <end position="180"/>
    </location>
</feature>
<dbReference type="CDD" id="cd00067">
    <property type="entry name" value="GAL4"/>
    <property type="match status" value="1"/>
</dbReference>
<keyword evidence="2" id="KW-0862">Zinc</keyword>
<evidence type="ECO:0000256" key="6">
    <source>
        <dbReference type="ARBA" id="ARBA00023242"/>
    </source>
</evidence>
<evidence type="ECO:0000256" key="2">
    <source>
        <dbReference type="ARBA" id="ARBA00022833"/>
    </source>
</evidence>
<name>A0A5D3B0Q6_9TREE</name>
<dbReference type="PANTHER" id="PTHR31944">
    <property type="entry name" value="HEME-RESPONSIVE ZINC FINGER TRANSCRIPTION FACTOR HAP1"/>
    <property type="match status" value="1"/>
</dbReference>
<feature type="compositionally biased region" description="Basic and acidic residues" evidence="7">
    <location>
        <begin position="628"/>
        <end position="641"/>
    </location>
</feature>
<dbReference type="Proteomes" id="UP000322245">
    <property type="component" value="Unassembled WGS sequence"/>
</dbReference>
<organism evidence="9 10">
    <name type="scientific">Cryptococcus floricola</name>
    <dbReference type="NCBI Taxonomy" id="2591691"/>
    <lineage>
        <taxon>Eukaryota</taxon>
        <taxon>Fungi</taxon>
        <taxon>Dikarya</taxon>
        <taxon>Basidiomycota</taxon>
        <taxon>Agaricomycotina</taxon>
        <taxon>Tremellomycetes</taxon>
        <taxon>Tremellales</taxon>
        <taxon>Cryptococcaceae</taxon>
        <taxon>Cryptococcus</taxon>
    </lineage>
</organism>
<dbReference type="PROSITE" id="PS00463">
    <property type="entry name" value="ZN2_CY6_FUNGAL_1"/>
    <property type="match status" value="1"/>
</dbReference>
<accession>A0A5D3B0Q6</accession>
<evidence type="ECO:0000256" key="3">
    <source>
        <dbReference type="ARBA" id="ARBA00023015"/>
    </source>
</evidence>
<feature type="domain" description="Zn(2)-C6 fungal-type" evidence="8">
    <location>
        <begin position="585"/>
        <end position="617"/>
    </location>
</feature>
<keyword evidence="10" id="KW-1185">Reference proteome</keyword>
<dbReference type="AlphaFoldDB" id="A0A5D3B0Q6"/>
<reference evidence="9 10" key="1">
    <citation type="submission" date="2017-05" db="EMBL/GenBank/DDBJ databases">
        <title>The Genome Sequence of Tsuchiyaea wingfieldii DSM 27421.</title>
        <authorList>
            <person name="Cuomo C."/>
            <person name="Passer A."/>
            <person name="Billmyre B."/>
            <person name="Heitman J."/>
        </authorList>
    </citation>
    <scope>NUCLEOTIDE SEQUENCE [LARGE SCALE GENOMIC DNA]</scope>
    <source>
        <strain evidence="9 10">DSM 27421</strain>
    </source>
</reference>
<evidence type="ECO:0000256" key="4">
    <source>
        <dbReference type="ARBA" id="ARBA00023125"/>
    </source>
</evidence>
<dbReference type="InterPro" id="IPR051430">
    <property type="entry name" value="Fungal_TF_Env_Response"/>
</dbReference>
<evidence type="ECO:0000256" key="1">
    <source>
        <dbReference type="ARBA" id="ARBA00022723"/>
    </source>
</evidence>
<gene>
    <name evidence="9" type="ORF">B9479_002598</name>
</gene>
<evidence type="ECO:0000313" key="9">
    <source>
        <dbReference type="EMBL" id="TYJ56668.1"/>
    </source>
</evidence>
<feature type="compositionally biased region" description="Low complexity" evidence="7">
    <location>
        <begin position="98"/>
        <end position="121"/>
    </location>
</feature>
<keyword evidence="5" id="KW-0804">Transcription</keyword>
<dbReference type="SUPFAM" id="SSF57701">
    <property type="entry name" value="Zn2/Cys6 DNA-binding domain"/>
    <property type="match status" value="1"/>
</dbReference>
<dbReference type="SMART" id="SM00066">
    <property type="entry name" value="GAL4"/>
    <property type="match status" value="1"/>
</dbReference>
<keyword evidence="1" id="KW-0479">Metal-binding</keyword>
<dbReference type="GO" id="GO:0001228">
    <property type="term" value="F:DNA-binding transcription activator activity, RNA polymerase II-specific"/>
    <property type="evidence" value="ECO:0007669"/>
    <property type="project" value="TreeGrafter"/>
</dbReference>
<feature type="region of interest" description="Disordered" evidence="7">
    <location>
        <begin position="529"/>
        <end position="577"/>
    </location>
</feature>
<feature type="region of interest" description="Disordered" evidence="7">
    <location>
        <begin position="619"/>
        <end position="725"/>
    </location>
</feature>
<dbReference type="GO" id="GO:0000978">
    <property type="term" value="F:RNA polymerase II cis-regulatory region sequence-specific DNA binding"/>
    <property type="evidence" value="ECO:0007669"/>
    <property type="project" value="TreeGrafter"/>
</dbReference>
<feature type="region of interest" description="Disordered" evidence="7">
    <location>
        <begin position="289"/>
        <end position="350"/>
    </location>
</feature>
<feature type="region of interest" description="Disordered" evidence="7">
    <location>
        <begin position="431"/>
        <end position="470"/>
    </location>
</feature>
<protein>
    <recommendedName>
        <fullName evidence="8">Zn(2)-C6 fungal-type domain-containing protein</fullName>
    </recommendedName>
</protein>
<evidence type="ECO:0000256" key="7">
    <source>
        <dbReference type="SAM" id="MobiDB-lite"/>
    </source>
</evidence>
<evidence type="ECO:0000259" key="8">
    <source>
        <dbReference type="PROSITE" id="PS50048"/>
    </source>
</evidence>
<evidence type="ECO:0000313" key="10">
    <source>
        <dbReference type="Proteomes" id="UP000322245"/>
    </source>
</evidence>
<dbReference type="GO" id="GO:0008270">
    <property type="term" value="F:zinc ion binding"/>
    <property type="evidence" value="ECO:0007669"/>
    <property type="project" value="InterPro"/>
</dbReference>
<feature type="compositionally biased region" description="Basic and acidic residues" evidence="7">
    <location>
        <begin position="1"/>
        <end position="11"/>
    </location>
</feature>
<keyword evidence="6" id="KW-0539">Nucleus</keyword>
<sequence length="725" mass="80056">MPADDNRHLQKGEGTPASSHRSLPPTNTNVEPPAPSPDYSPGRQSSPLNRGRARARQPSVPSSDATDAREGSIHPAPRSKSSQPRSRINLPFLIPSMSFTSRPFPLPSPSSSSFNQASTTTPRKRGRSPSPSLASHRPRRSRSASSPRSPPQDAPNPRGRRHTEVLHTSAKQWDYRSSQRPVHAAHGPGLAHNAADDSLLYATSRQTGQVLPRDRILPTDRMLPGEQQYFPSRRPSPTPSEGSGLPSLATHIQAPEAPPHAPFASVPPGEELLLYSLNFPYDERERLRQQGQTALVQERHQRPSFDSPSQRPESMPAAPHQPSRLRPGTAHQQSTPPGQSPDVAPASSGGVLPWNYDTVRAYWMGYASAMKDIKTGRENAWERLQKQGKWQEIKRRHAPYPHAPSPPRPPSPELSTLRHAAPSVINSLAGMRQQQGWRPPQQTPLDTVTLTPGRPRTTVPAPARQYPPEPFSPPAYRSPSRPDMHDMDVHGQRGGWGTYQSVYVPIQEQTVYPPPRDHLPAGYHNAPHAPYPAAPMAGSPRVHPPPFSTREHSHHPAHGDRFSIHPSGEGSSSEFRLPRKRQLISCYPCRKRKLRCDGRKPICEQCERRKVASECGYAESVKRRGKGKSADGRSEEEKKEDEADVEVDVEADVEADVETQAEGDEAEVPVSISRSGRYESRDSHHARATPGRSSSSSARPLATDVEVGEARRQSKEGDDEEIEEN</sequence>
<keyword evidence="4" id="KW-0238">DNA-binding</keyword>
<dbReference type="Gene3D" id="4.10.240.10">
    <property type="entry name" value="Zn(2)-C6 fungal-type DNA-binding domain"/>
    <property type="match status" value="1"/>
</dbReference>
<comment type="caution">
    <text evidence="9">The sequence shown here is derived from an EMBL/GenBank/DDBJ whole genome shotgun (WGS) entry which is preliminary data.</text>
</comment>
<feature type="region of interest" description="Disordered" evidence="7">
    <location>
        <begin position="205"/>
        <end position="267"/>
    </location>
</feature>
<evidence type="ECO:0000256" key="5">
    <source>
        <dbReference type="ARBA" id="ARBA00023163"/>
    </source>
</evidence>
<dbReference type="GO" id="GO:0005634">
    <property type="term" value="C:nucleus"/>
    <property type="evidence" value="ECO:0007669"/>
    <property type="project" value="TreeGrafter"/>
</dbReference>
<dbReference type="EMBL" id="NIDF01000021">
    <property type="protein sequence ID" value="TYJ56668.1"/>
    <property type="molecule type" value="Genomic_DNA"/>
</dbReference>
<dbReference type="InterPro" id="IPR001138">
    <property type="entry name" value="Zn2Cys6_DnaBD"/>
</dbReference>
<dbReference type="PANTHER" id="PTHR31944:SF131">
    <property type="entry name" value="HEME-RESPONSIVE ZINC FINGER TRANSCRIPTION FACTOR HAP1"/>
    <property type="match status" value="1"/>
</dbReference>
<proteinExistence type="predicted"/>
<keyword evidence="3" id="KW-0805">Transcription regulation</keyword>
<dbReference type="Pfam" id="PF00172">
    <property type="entry name" value="Zn_clus"/>
    <property type="match status" value="1"/>
</dbReference>